<evidence type="ECO:0000256" key="1">
    <source>
        <dbReference type="ARBA" id="ARBA00004141"/>
    </source>
</evidence>
<reference evidence="7 8" key="1">
    <citation type="submission" date="2014-11" db="EMBL/GenBank/DDBJ databases">
        <authorList>
            <person name="Zhu J."/>
            <person name="Qi W."/>
            <person name="Song R."/>
        </authorList>
    </citation>
    <scope>NUCLEOTIDE SEQUENCE [LARGE SCALE GENOMIC DNA]</scope>
</reference>
<dbReference type="VEuPathDB" id="CryptoDB:Vbra_21148"/>
<comment type="similarity">
    <text evidence="2 6">Belongs to the GDT1 family.</text>
</comment>
<evidence type="ECO:0000256" key="6">
    <source>
        <dbReference type="RuleBase" id="RU365102"/>
    </source>
</evidence>
<feature type="transmembrane region" description="Helical" evidence="6">
    <location>
        <begin position="257"/>
        <end position="275"/>
    </location>
</feature>
<dbReference type="GO" id="GO:0032468">
    <property type="term" value="P:Golgi calcium ion homeostasis"/>
    <property type="evidence" value="ECO:0007669"/>
    <property type="project" value="TreeGrafter"/>
</dbReference>
<feature type="transmembrane region" description="Helical" evidence="6">
    <location>
        <begin position="59"/>
        <end position="83"/>
    </location>
</feature>
<keyword evidence="5 6" id="KW-0472">Membrane</keyword>
<dbReference type="GO" id="GO:0032472">
    <property type="term" value="P:Golgi calcium ion transport"/>
    <property type="evidence" value="ECO:0007669"/>
    <property type="project" value="TreeGrafter"/>
</dbReference>
<evidence type="ECO:0000313" key="7">
    <source>
        <dbReference type="EMBL" id="CEM04490.1"/>
    </source>
</evidence>
<dbReference type="PhylomeDB" id="A0A0G4EZ69"/>
<keyword evidence="8" id="KW-1185">Reference proteome</keyword>
<protein>
    <recommendedName>
        <fullName evidence="6">GDT1 family protein</fullName>
    </recommendedName>
</protein>
<evidence type="ECO:0000256" key="5">
    <source>
        <dbReference type="ARBA" id="ARBA00023136"/>
    </source>
</evidence>
<dbReference type="OMA" id="HAIACAM"/>
<dbReference type="GO" id="GO:0005384">
    <property type="term" value="F:manganese ion transmembrane transporter activity"/>
    <property type="evidence" value="ECO:0007669"/>
    <property type="project" value="TreeGrafter"/>
</dbReference>
<dbReference type="AlphaFoldDB" id="A0A0G4EZ69"/>
<gene>
    <name evidence="7" type="ORF">Vbra_21148</name>
</gene>
<dbReference type="InterPro" id="IPR001727">
    <property type="entry name" value="GDT1-like"/>
</dbReference>
<dbReference type="Proteomes" id="UP000041254">
    <property type="component" value="Unassembled WGS sequence"/>
</dbReference>
<name>A0A0G4EZ69_VITBC</name>
<feature type="transmembrane region" description="Helical" evidence="6">
    <location>
        <begin position="225"/>
        <end position="245"/>
    </location>
</feature>
<evidence type="ECO:0000256" key="4">
    <source>
        <dbReference type="ARBA" id="ARBA00022989"/>
    </source>
</evidence>
<dbReference type="InParanoid" id="A0A0G4EZ69"/>
<organism evidence="7 8">
    <name type="scientific">Vitrella brassicaformis (strain CCMP3155)</name>
    <dbReference type="NCBI Taxonomy" id="1169540"/>
    <lineage>
        <taxon>Eukaryota</taxon>
        <taxon>Sar</taxon>
        <taxon>Alveolata</taxon>
        <taxon>Colpodellida</taxon>
        <taxon>Vitrellaceae</taxon>
        <taxon>Vitrella</taxon>
    </lineage>
</organism>
<dbReference type="GO" id="GO:0005794">
    <property type="term" value="C:Golgi apparatus"/>
    <property type="evidence" value="ECO:0007669"/>
    <property type="project" value="TreeGrafter"/>
</dbReference>
<comment type="subcellular location">
    <subcellularLocation>
        <location evidence="1 6">Membrane</location>
        <topology evidence="1 6">Multi-pass membrane protein</topology>
    </subcellularLocation>
</comment>
<dbReference type="PANTHER" id="PTHR12608:SF6">
    <property type="entry name" value="PROTEIN PAM71, CHLOROPLASTIC"/>
    <property type="match status" value="1"/>
</dbReference>
<dbReference type="PANTHER" id="PTHR12608">
    <property type="entry name" value="TRANSMEMBRANE PROTEIN HTP-1 RELATED"/>
    <property type="match status" value="1"/>
</dbReference>
<feature type="transmembrane region" description="Helical" evidence="6">
    <location>
        <begin position="141"/>
        <end position="159"/>
    </location>
</feature>
<dbReference type="GO" id="GO:0015085">
    <property type="term" value="F:calcium ion transmembrane transporter activity"/>
    <property type="evidence" value="ECO:0007669"/>
    <property type="project" value="TreeGrafter"/>
</dbReference>
<evidence type="ECO:0000256" key="2">
    <source>
        <dbReference type="ARBA" id="ARBA00009190"/>
    </source>
</evidence>
<dbReference type="OrthoDB" id="442680at2759"/>
<keyword evidence="4 6" id="KW-1133">Transmembrane helix</keyword>
<dbReference type="Pfam" id="PF01169">
    <property type="entry name" value="GDT1"/>
    <property type="match status" value="2"/>
</dbReference>
<dbReference type="EMBL" id="CDMY01000352">
    <property type="protein sequence ID" value="CEM04490.1"/>
    <property type="molecule type" value="Genomic_DNA"/>
</dbReference>
<keyword evidence="3 6" id="KW-0812">Transmembrane</keyword>
<feature type="transmembrane region" description="Helical" evidence="6">
    <location>
        <begin position="104"/>
        <end position="129"/>
    </location>
</feature>
<evidence type="ECO:0000256" key="3">
    <source>
        <dbReference type="ARBA" id="ARBA00022692"/>
    </source>
</evidence>
<sequence>MRANPKRLRKMVAGVTAVAVALMPLISSVIPAVASVAIPSPPLPSVPPFPPAALTLPTLPFLQTAVPEFYSALIAGFSLIFLSEIGDKTFFISALLSLKYSRRLVFIGTTGALILMTAISVLIGQVFHALPFTTTVPFDDYAAAALLVLFGVQNIKAGLEEGKEGEENEEFEEAQQEVEKQQTRFGLSPTQWAILVETFSLIFVAEWGDKSMISTIALGAAKNPWGVVVGGSVGHMIATFIAVVGGSLLTSYVSERAAALAGGVVFLLFAGNTFLEALSKQGITVLASLTEMMGRVFS</sequence>
<proteinExistence type="inferred from homology"/>
<dbReference type="GO" id="GO:0016020">
    <property type="term" value="C:membrane"/>
    <property type="evidence" value="ECO:0007669"/>
    <property type="project" value="UniProtKB-SubCell"/>
</dbReference>
<accession>A0A0G4EZ69</accession>
<evidence type="ECO:0000313" key="8">
    <source>
        <dbReference type="Proteomes" id="UP000041254"/>
    </source>
</evidence>